<dbReference type="SUPFAM" id="SSF53271">
    <property type="entry name" value="PRTase-like"/>
    <property type="match status" value="1"/>
</dbReference>
<dbReference type="GO" id="GO:0032264">
    <property type="term" value="P:IMP salvage"/>
    <property type="evidence" value="ECO:0007669"/>
    <property type="project" value="TreeGrafter"/>
</dbReference>
<gene>
    <name evidence="9" type="ORF">E3E12_01090</name>
</gene>
<dbReference type="EMBL" id="CP038231">
    <property type="protein sequence ID" value="QDH13019.1"/>
    <property type="molecule type" value="Genomic_DNA"/>
</dbReference>
<dbReference type="Pfam" id="PF00156">
    <property type="entry name" value="Pribosyltran"/>
    <property type="match status" value="1"/>
</dbReference>
<dbReference type="OrthoDB" id="9789690at2"/>
<keyword evidence="4" id="KW-0479">Metal-binding</keyword>
<dbReference type="PANTHER" id="PTHR39563:SF1">
    <property type="entry name" value="XANTHINE-GUANINE PHOSPHORIBOSYLTRANSFERASE"/>
    <property type="match status" value="1"/>
</dbReference>
<dbReference type="InterPro" id="IPR023747">
    <property type="entry name" value="Xanthine_Guanine_PRibTrfase"/>
</dbReference>
<keyword evidence="1" id="KW-1003">Cell membrane</keyword>
<evidence type="ECO:0000256" key="2">
    <source>
        <dbReference type="ARBA" id="ARBA00022676"/>
    </source>
</evidence>
<dbReference type="GO" id="GO:0005829">
    <property type="term" value="C:cytosol"/>
    <property type="evidence" value="ECO:0007669"/>
    <property type="project" value="TreeGrafter"/>
</dbReference>
<reference evidence="9 10" key="1">
    <citation type="submission" date="2019-03" db="EMBL/GenBank/DDBJ databases">
        <title>The complete genome sequence of Swingsia_sp. F3b2 LMG30590(T).</title>
        <authorList>
            <person name="Chua K.-O."/>
            <person name="Chan K.-G."/>
            <person name="See-Too W.-S."/>
        </authorList>
    </citation>
    <scope>NUCLEOTIDE SEQUENCE [LARGE SCALE GENOMIC DNA]</scope>
    <source>
        <strain evidence="9 10">F3b2</strain>
    </source>
</reference>
<dbReference type="InterPro" id="IPR029057">
    <property type="entry name" value="PRTase-like"/>
</dbReference>
<keyword evidence="6" id="KW-0460">Magnesium</keyword>
<evidence type="ECO:0000256" key="3">
    <source>
        <dbReference type="ARBA" id="ARBA00022679"/>
    </source>
</evidence>
<sequence>MSSPNTVSSAPAHAPEASAPDYATITWDQLHRDARTLAATLMRECSQNGAIKGLVAISRGGLIPAAIVARETGSRLVETVCIASYEGEEGTQGEPNLLKAPVAAGDGEGFVVIDDLVDSGVTAKEVRALLPKAVFACLYAKPKGQPQTDYYVTPIAQKTWVLFPWDTAPMFVAPLAHKS</sequence>
<feature type="domain" description="Phosphoribosyltransferase" evidence="8">
    <location>
        <begin position="27"/>
        <end position="168"/>
    </location>
</feature>
<organism evidence="9 10">
    <name type="scientific">Formicincola oecophyllae</name>
    <dbReference type="NCBI Taxonomy" id="2558361"/>
    <lineage>
        <taxon>Bacteria</taxon>
        <taxon>Pseudomonadati</taxon>
        <taxon>Pseudomonadota</taxon>
        <taxon>Alphaproteobacteria</taxon>
        <taxon>Acetobacterales</taxon>
        <taxon>Acetobacteraceae</taxon>
        <taxon>Formicincola</taxon>
    </lineage>
</organism>
<dbReference type="InterPro" id="IPR000836">
    <property type="entry name" value="PRTase_dom"/>
</dbReference>
<accession>A0A4Y6U6N0</accession>
<dbReference type="KEGG" id="swf:E3E12_01090"/>
<proteinExistence type="predicted"/>
<dbReference type="EC" id="2.4.2.22" evidence="9"/>
<keyword evidence="10" id="KW-1185">Reference proteome</keyword>
<dbReference type="GO" id="GO:0046872">
    <property type="term" value="F:metal ion binding"/>
    <property type="evidence" value="ECO:0007669"/>
    <property type="project" value="UniProtKB-KW"/>
</dbReference>
<dbReference type="PANTHER" id="PTHR39563">
    <property type="entry name" value="XANTHINE PHOSPHORIBOSYLTRANSFERASE"/>
    <property type="match status" value="1"/>
</dbReference>
<keyword evidence="5" id="KW-0660">Purine salvage</keyword>
<dbReference type="NCBIfam" id="NF006613">
    <property type="entry name" value="PRK09177.1"/>
    <property type="match status" value="1"/>
</dbReference>
<dbReference type="GO" id="GO:0032265">
    <property type="term" value="P:XMP salvage"/>
    <property type="evidence" value="ECO:0007669"/>
    <property type="project" value="TreeGrafter"/>
</dbReference>
<keyword evidence="2 9" id="KW-0328">Glycosyltransferase</keyword>
<dbReference type="Proteomes" id="UP000318709">
    <property type="component" value="Chromosome"/>
</dbReference>
<evidence type="ECO:0000256" key="4">
    <source>
        <dbReference type="ARBA" id="ARBA00022723"/>
    </source>
</evidence>
<evidence type="ECO:0000259" key="8">
    <source>
        <dbReference type="Pfam" id="PF00156"/>
    </source>
</evidence>
<protein>
    <submittedName>
        <fullName evidence="9">Xanthine phosphoribosyltransferase</fullName>
        <ecNumber evidence="9">2.4.2.22</ecNumber>
    </submittedName>
</protein>
<dbReference type="CDD" id="cd06223">
    <property type="entry name" value="PRTases_typeI"/>
    <property type="match status" value="1"/>
</dbReference>
<evidence type="ECO:0000256" key="5">
    <source>
        <dbReference type="ARBA" id="ARBA00022726"/>
    </source>
</evidence>
<keyword evidence="3 9" id="KW-0808">Transferase</keyword>
<dbReference type="AlphaFoldDB" id="A0A4Y6U6N0"/>
<dbReference type="GO" id="GO:0032263">
    <property type="term" value="P:GMP salvage"/>
    <property type="evidence" value="ECO:0007669"/>
    <property type="project" value="TreeGrafter"/>
</dbReference>
<dbReference type="GO" id="GO:0006166">
    <property type="term" value="P:purine ribonucleoside salvage"/>
    <property type="evidence" value="ECO:0007669"/>
    <property type="project" value="UniProtKB-KW"/>
</dbReference>
<name>A0A4Y6U6N0_9PROT</name>
<dbReference type="GO" id="GO:0004422">
    <property type="term" value="F:hypoxanthine phosphoribosyltransferase activity"/>
    <property type="evidence" value="ECO:0007669"/>
    <property type="project" value="TreeGrafter"/>
</dbReference>
<evidence type="ECO:0000256" key="6">
    <source>
        <dbReference type="ARBA" id="ARBA00022842"/>
    </source>
</evidence>
<dbReference type="RefSeq" id="WP_141442662.1">
    <property type="nucleotide sequence ID" value="NZ_CP038231.1"/>
</dbReference>
<dbReference type="Gene3D" id="3.40.50.2020">
    <property type="match status" value="1"/>
</dbReference>
<evidence type="ECO:0000313" key="9">
    <source>
        <dbReference type="EMBL" id="QDH13019.1"/>
    </source>
</evidence>
<evidence type="ECO:0000313" key="10">
    <source>
        <dbReference type="Proteomes" id="UP000318709"/>
    </source>
</evidence>
<evidence type="ECO:0000256" key="1">
    <source>
        <dbReference type="ARBA" id="ARBA00022475"/>
    </source>
</evidence>
<keyword evidence="7" id="KW-0472">Membrane</keyword>
<evidence type="ECO:0000256" key="7">
    <source>
        <dbReference type="ARBA" id="ARBA00023136"/>
    </source>
</evidence>
<dbReference type="GO" id="GO:0000310">
    <property type="term" value="F:xanthine phosphoribosyltransferase activity"/>
    <property type="evidence" value="ECO:0007669"/>
    <property type="project" value="UniProtKB-EC"/>
</dbReference>